<dbReference type="Pfam" id="PF08448">
    <property type="entry name" value="PAS_4"/>
    <property type="match status" value="1"/>
</dbReference>
<keyword evidence="1 6" id="KW-0597">Phosphoprotein</keyword>
<evidence type="ECO:0000259" key="7">
    <source>
        <dbReference type="PROSITE" id="PS50110"/>
    </source>
</evidence>
<dbReference type="RefSeq" id="WP_214421101.1">
    <property type="nucleotide sequence ID" value="NZ_CP075546.1"/>
</dbReference>
<accession>A0A8E7EL76</accession>
<dbReference type="InterPro" id="IPR000700">
    <property type="entry name" value="PAS-assoc_C"/>
</dbReference>
<proteinExistence type="predicted"/>
<dbReference type="SMART" id="SM00448">
    <property type="entry name" value="REC"/>
    <property type="match status" value="1"/>
</dbReference>
<dbReference type="PANTHER" id="PTHR48111">
    <property type="entry name" value="REGULATOR OF RPOS"/>
    <property type="match status" value="1"/>
</dbReference>
<dbReference type="SUPFAM" id="SSF55785">
    <property type="entry name" value="PYP-like sensor domain (PAS domain)"/>
    <property type="match status" value="2"/>
</dbReference>
<evidence type="ECO:0000256" key="2">
    <source>
        <dbReference type="ARBA" id="ARBA00023012"/>
    </source>
</evidence>
<evidence type="ECO:0000256" key="1">
    <source>
        <dbReference type="ARBA" id="ARBA00022553"/>
    </source>
</evidence>
<evidence type="ECO:0000313" key="11">
    <source>
        <dbReference type="Proteomes" id="UP000680656"/>
    </source>
</evidence>
<dbReference type="InterPro" id="IPR039420">
    <property type="entry name" value="WalR-like"/>
</dbReference>
<dbReference type="Pfam" id="PF00072">
    <property type="entry name" value="Response_reg"/>
    <property type="match status" value="1"/>
</dbReference>
<gene>
    <name evidence="10" type="ORF">KHC33_07570</name>
</gene>
<dbReference type="KEGG" id="mrtj:KHC33_07570"/>
<dbReference type="PROSITE" id="PS50112">
    <property type="entry name" value="PAS"/>
    <property type="match status" value="1"/>
</dbReference>
<dbReference type="GO" id="GO:0032993">
    <property type="term" value="C:protein-DNA complex"/>
    <property type="evidence" value="ECO:0007669"/>
    <property type="project" value="TreeGrafter"/>
</dbReference>
<evidence type="ECO:0000313" key="10">
    <source>
        <dbReference type="EMBL" id="QVV90330.1"/>
    </source>
</evidence>
<feature type="modified residue" description="4-aspartylphosphate" evidence="6">
    <location>
        <position position="57"/>
    </location>
</feature>
<feature type="domain" description="Response regulatory" evidence="7">
    <location>
        <begin position="7"/>
        <end position="124"/>
    </location>
</feature>
<dbReference type="GO" id="GO:0000976">
    <property type="term" value="F:transcription cis-regulatory region binding"/>
    <property type="evidence" value="ECO:0007669"/>
    <property type="project" value="TreeGrafter"/>
</dbReference>
<evidence type="ECO:0000256" key="6">
    <source>
        <dbReference type="PROSITE-ProRule" id="PRU00169"/>
    </source>
</evidence>
<dbReference type="GeneID" id="65097032"/>
<name>A0A8E7EL76_9EURY</name>
<dbReference type="EMBL" id="CP075546">
    <property type="protein sequence ID" value="QVV90330.1"/>
    <property type="molecule type" value="Genomic_DNA"/>
</dbReference>
<dbReference type="Gene3D" id="3.40.50.2300">
    <property type="match status" value="1"/>
</dbReference>
<dbReference type="CDD" id="cd00130">
    <property type="entry name" value="PAS"/>
    <property type="match status" value="1"/>
</dbReference>
<dbReference type="PANTHER" id="PTHR48111:SF1">
    <property type="entry name" value="TWO-COMPONENT RESPONSE REGULATOR ORR33"/>
    <property type="match status" value="1"/>
</dbReference>
<feature type="domain" description="PAC" evidence="9">
    <location>
        <begin position="209"/>
        <end position="262"/>
    </location>
</feature>
<keyword evidence="5" id="KW-0804">Transcription</keyword>
<protein>
    <submittedName>
        <fullName evidence="10">Response regulator</fullName>
    </submittedName>
</protein>
<dbReference type="Gene3D" id="3.30.450.20">
    <property type="entry name" value="PAS domain"/>
    <property type="match status" value="1"/>
</dbReference>
<feature type="domain" description="PAS" evidence="8">
    <location>
        <begin position="136"/>
        <end position="206"/>
    </location>
</feature>
<keyword evidence="3" id="KW-0805">Transcription regulation</keyword>
<dbReference type="InterPro" id="IPR035965">
    <property type="entry name" value="PAS-like_dom_sf"/>
</dbReference>
<dbReference type="InterPro" id="IPR001789">
    <property type="entry name" value="Sig_transdc_resp-reg_receiver"/>
</dbReference>
<evidence type="ECO:0000259" key="8">
    <source>
        <dbReference type="PROSITE" id="PS50112"/>
    </source>
</evidence>
<evidence type="ECO:0000259" key="9">
    <source>
        <dbReference type="PROSITE" id="PS50113"/>
    </source>
</evidence>
<dbReference type="GO" id="GO:0000156">
    <property type="term" value="F:phosphorelay response regulator activity"/>
    <property type="evidence" value="ECO:0007669"/>
    <property type="project" value="TreeGrafter"/>
</dbReference>
<dbReference type="PROSITE" id="PS50113">
    <property type="entry name" value="PAC"/>
    <property type="match status" value="1"/>
</dbReference>
<dbReference type="InterPro" id="IPR000014">
    <property type="entry name" value="PAS"/>
</dbReference>
<dbReference type="AlphaFoldDB" id="A0A8E7EL76"/>
<dbReference type="PROSITE" id="PS50110">
    <property type="entry name" value="RESPONSE_REGULATORY"/>
    <property type="match status" value="1"/>
</dbReference>
<keyword evidence="11" id="KW-1185">Reference proteome</keyword>
<dbReference type="GO" id="GO:0006355">
    <property type="term" value="P:regulation of DNA-templated transcription"/>
    <property type="evidence" value="ECO:0007669"/>
    <property type="project" value="TreeGrafter"/>
</dbReference>
<dbReference type="Proteomes" id="UP000680656">
    <property type="component" value="Chromosome"/>
</dbReference>
<evidence type="ECO:0000256" key="3">
    <source>
        <dbReference type="ARBA" id="ARBA00023015"/>
    </source>
</evidence>
<keyword evidence="2" id="KW-0902">Two-component regulatory system</keyword>
<dbReference type="InterPro" id="IPR011006">
    <property type="entry name" value="CheY-like_superfamily"/>
</dbReference>
<dbReference type="InterPro" id="IPR013656">
    <property type="entry name" value="PAS_4"/>
</dbReference>
<dbReference type="NCBIfam" id="TIGR00229">
    <property type="entry name" value="sensory_box"/>
    <property type="match status" value="1"/>
</dbReference>
<organism evidence="10 11">
    <name type="scientific">Methanospirillum purgamenti</name>
    <dbReference type="NCBI Taxonomy" id="2834276"/>
    <lineage>
        <taxon>Archaea</taxon>
        <taxon>Methanobacteriati</taxon>
        <taxon>Methanobacteriota</taxon>
        <taxon>Stenosarchaea group</taxon>
        <taxon>Methanomicrobia</taxon>
        <taxon>Methanomicrobiales</taxon>
        <taxon>Methanospirillaceae</taxon>
        <taxon>Methanospirillum</taxon>
    </lineage>
</organism>
<sequence length="387" mass="43319">MVASDTRLLVVDDDPGIRDYLTNRLSMEGYTVHDAEDVDKALNVLHDTPDMDLILLDVIMPGQSGFDLLRMLKADPQYSHIPIIMVTALGLVQDKELAFRLGAGDYLTKPFDTREMLARIKTHISLKQKTDEITLSNQILTTMLATVPGIVYMKDAERKFLHVNQLFEEISGKKAAEITGRSDNDLFNQNLAESFSRYEDLIFKHGIPHLENLEEIKTASGDTRSIFFRRQPVKDSKGVISGLVGVGIDLTEQVILRNILSDREAFLSTLVNTFPARIWAINTDNLFTQQNSAHIERWGNLIGKCIDDIPTDEGVKEDWKNRCKTALTGKKSLSLLPEEPGAKGSAFLSWTLPISQNDDIIGVLGITMEIPDGMIHEIVVLEKDRGE</sequence>
<dbReference type="CDD" id="cd17574">
    <property type="entry name" value="REC_OmpR"/>
    <property type="match status" value="1"/>
</dbReference>
<dbReference type="SUPFAM" id="SSF52172">
    <property type="entry name" value="CheY-like"/>
    <property type="match status" value="1"/>
</dbReference>
<evidence type="ECO:0000256" key="4">
    <source>
        <dbReference type="ARBA" id="ARBA00023125"/>
    </source>
</evidence>
<dbReference type="GO" id="GO:0005829">
    <property type="term" value="C:cytosol"/>
    <property type="evidence" value="ECO:0007669"/>
    <property type="project" value="TreeGrafter"/>
</dbReference>
<keyword evidence="4" id="KW-0238">DNA-binding</keyword>
<evidence type="ECO:0000256" key="5">
    <source>
        <dbReference type="ARBA" id="ARBA00023163"/>
    </source>
</evidence>
<reference evidence="10 11" key="1">
    <citation type="submission" date="2021-05" db="EMBL/GenBank/DDBJ databases">
        <title>A novel Methanospirillum isolate from a pyrite-forming mixed culture.</title>
        <authorList>
            <person name="Bunk B."/>
            <person name="Sproer C."/>
            <person name="Spring S."/>
            <person name="Pester M."/>
        </authorList>
    </citation>
    <scope>NUCLEOTIDE SEQUENCE [LARGE SCALE GENOMIC DNA]</scope>
    <source>
        <strain evidence="10 11">J.3.6.1-F.2.7.3</strain>
    </source>
</reference>